<comment type="caution">
    <text evidence="2">The sequence shown here is derived from an EMBL/GenBank/DDBJ whole genome shotgun (WGS) entry which is preliminary data.</text>
</comment>
<keyword evidence="3" id="KW-1185">Reference proteome</keyword>
<evidence type="ECO:0000256" key="1">
    <source>
        <dbReference type="SAM" id="MobiDB-lite"/>
    </source>
</evidence>
<feature type="region of interest" description="Disordered" evidence="1">
    <location>
        <begin position="368"/>
        <end position="388"/>
    </location>
</feature>
<dbReference type="GeneID" id="64663078"/>
<feature type="compositionally biased region" description="Basic residues" evidence="1">
    <location>
        <begin position="187"/>
        <end position="200"/>
    </location>
</feature>
<sequence length="642" mass="69869">MTPEAANDALNITLATLQSLIKCCIHLKQGDQEALKLSDEIARRVAKDLKLYGGSATSFSPQLLSCAAVVRQYSKGGAFETLPDWNSVVDDDPRIKTHPRFHKTLDYRPLAAVGTLPILESQATGSSSIPWVLSRNKLPAVEVDSTPLSPLPTSLELEPLTPLAPSVASAAPSTTRHKLFVPGNISKKVKIIPHPRNDKKRKAEEDDTDSADAPRCPTRSHKPNLKKIKKLPSRDRQNKLRKTRSGTTKAGLLTESSWSAVSQHILDPEAQDAMDTDSDNSFWDADTRPNDWGLDSTIATAVEHSIRYHPRKCDKCKKSGKPCIVLPDKKVGCIRLVCTNCDRTKVTCAIDGMGVRDRLQAQAKATAVTQAADRPKRSRSRVPKARAVSEMLKKDPPAPLTMPAVPLSTPVVKEIDERGNVEKQPINLTVTPVEETLVSLIAKPGQTSQSEQVHPMGVDHPAEQEPTAKDILQAIRDLGSKFDLLATNERVDALDAKVNSVEEVFGHRLATLERLINSSDAQWKAMSSSVGHLSNCLRDHKDDLEAHRPRVNTTAYAPPQHPTAQLPGWLHGAGGVDDVGISTVGRQWTHAWDPSVATGVQGCLETSASAARTGYHHDTPVIRANSIKSSRLSSTPSAMSDK</sequence>
<reference evidence="2" key="1">
    <citation type="journal article" date="2020" name="New Phytol.">
        <title>Comparative genomics reveals dynamic genome evolution in host specialist ectomycorrhizal fungi.</title>
        <authorList>
            <person name="Lofgren L.A."/>
            <person name="Nguyen N.H."/>
            <person name="Vilgalys R."/>
            <person name="Ruytinx J."/>
            <person name="Liao H.L."/>
            <person name="Branco S."/>
            <person name="Kuo A."/>
            <person name="LaButti K."/>
            <person name="Lipzen A."/>
            <person name="Andreopoulos W."/>
            <person name="Pangilinan J."/>
            <person name="Riley R."/>
            <person name="Hundley H."/>
            <person name="Na H."/>
            <person name="Barry K."/>
            <person name="Grigoriev I.V."/>
            <person name="Stajich J.E."/>
            <person name="Kennedy P.G."/>
        </authorList>
    </citation>
    <scope>NUCLEOTIDE SEQUENCE</scope>
    <source>
        <strain evidence="2">FC203</strain>
    </source>
</reference>
<organism evidence="2 3">
    <name type="scientific">Suillus fuscotomentosus</name>
    <dbReference type="NCBI Taxonomy" id="1912939"/>
    <lineage>
        <taxon>Eukaryota</taxon>
        <taxon>Fungi</taxon>
        <taxon>Dikarya</taxon>
        <taxon>Basidiomycota</taxon>
        <taxon>Agaricomycotina</taxon>
        <taxon>Agaricomycetes</taxon>
        <taxon>Agaricomycetidae</taxon>
        <taxon>Boletales</taxon>
        <taxon>Suillineae</taxon>
        <taxon>Suillaceae</taxon>
        <taxon>Suillus</taxon>
    </lineage>
</organism>
<evidence type="ECO:0000313" key="2">
    <source>
        <dbReference type="EMBL" id="KAG1887525.1"/>
    </source>
</evidence>
<dbReference type="AlphaFoldDB" id="A0AAD4DP60"/>
<feature type="compositionally biased region" description="Basic residues" evidence="1">
    <location>
        <begin position="218"/>
        <end position="231"/>
    </location>
</feature>
<dbReference type="EMBL" id="JABBWK010000199">
    <property type="protein sequence ID" value="KAG1887525.1"/>
    <property type="molecule type" value="Genomic_DNA"/>
</dbReference>
<dbReference type="RefSeq" id="XP_041216929.1">
    <property type="nucleotide sequence ID" value="XM_041368780.1"/>
</dbReference>
<evidence type="ECO:0000313" key="3">
    <source>
        <dbReference type="Proteomes" id="UP001195769"/>
    </source>
</evidence>
<feature type="region of interest" description="Disordered" evidence="1">
    <location>
        <begin position="186"/>
        <end position="252"/>
    </location>
</feature>
<protein>
    <submittedName>
        <fullName evidence="2">Uncharacterized protein</fullName>
    </submittedName>
</protein>
<dbReference type="Proteomes" id="UP001195769">
    <property type="component" value="Unassembled WGS sequence"/>
</dbReference>
<proteinExistence type="predicted"/>
<accession>A0AAD4DP60</accession>
<gene>
    <name evidence="2" type="ORF">F5891DRAFT_1199678</name>
</gene>
<name>A0AAD4DP60_9AGAM</name>